<dbReference type="Proteomes" id="UP000801492">
    <property type="component" value="Unassembled WGS sequence"/>
</dbReference>
<protein>
    <submittedName>
        <fullName evidence="1">Uncharacterized protein</fullName>
    </submittedName>
</protein>
<gene>
    <name evidence="1" type="ORF">ILUMI_18127</name>
</gene>
<proteinExistence type="predicted"/>
<sequence length="187" mass="21278">MAVDILPQDLNEIENASFEINSDAKRSITLNEAFIELEASDDPQHLSEYNLVSFFDIPERTSISLTSHHESVKTIRLVDYDSSSENGKFNITNTIPKANICERHAFDRSLFSEEMNLVLSDNVWSEDNDANKELDVVGNSGKRKPKKFSKKVLNKNANVYGKHKHVNSIPCKEKCQNQCVKNFTELQ</sequence>
<reference evidence="1" key="1">
    <citation type="submission" date="2019-08" db="EMBL/GenBank/DDBJ databases">
        <title>The genome of the North American firefly Photinus pyralis.</title>
        <authorList>
            <consortium name="Photinus pyralis genome working group"/>
            <person name="Fallon T.R."/>
            <person name="Sander Lower S.E."/>
            <person name="Weng J.-K."/>
        </authorList>
    </citation>
    <scope>NUCLEOTIDE SEQUENCE</scope>
    <source>
        <strain evidence="1">TRF0915ILg1</strain>
        <tissue evidence="1">Whole body</tissue>
    </source>
</reference>
<evidence type="ECO:0000313" key="2">
    <source>
        <dbReference type="Proteomes" id="UP000801492"/>
    </source>
</evidence>
<dbReference type="AlphaFoldDB" id="A0A8K0G175"/>
<evidence type="ECO:0000313" key="1">
    <source>
        <dbReference type="EMBL" id="KAF2888045.1"/>
    </source>
</evidence>
<comment type="caution">
    <text evidence="1">The sequence shown here is derived from an EMBL/GenBank/DDBJ whole genome shotgun (WGS) entry which is preliminary data.</text>
</comment>
<dbReference type="EMBL" id="VTPC01080281">
    <property type="protein sequence ID" value="KAF2888045.1"/>
    <property type="molecule type" value="Genomic_DNA"/>
</dbReference>
<keyword evidence="2" id="KW-1185">Reference proteome</keyword>
<organism evidence="1 2">
    <name type="scientific">Ignelater luminosus</name>
    <name type="common">Cucubano</name>
    <name type="synonym">Pyrophorus luminosus</name>
    <dbReference type="NCBI Taxonomy" id="2038154"/>
    <lineage>
        <taxon>Eukaryota</taxon>
        <taxon>Metazoa</taxon>
        <taxon>Ecdysozoa</taxon>
        <taxon>Arthropoda</taxon>
        <taxon>Hexapoda</taxon>
        <taxon>Insecta</taxon>
        <taxon>Pterygota</taxon>
        <taxon>Neoptera</taxon>
        <taxon>Endopterygota</taxon>
        <taxon>Coleoptera</taxon>
        <taxon>Polyphaga</taxon>
        <taxon>Elateriformia</taxon>
        <taxon>Elateroidea</taxon>
        <taxon>Elateridae</taxon>
        <taxon>Agrypninae</taxon>
        <taxon>Pyrophorini</taxon>
        <taxon>Ignelater</taxon>
    </lineage>
</organism>
<accession>A0A8K0G175</accession>
<name>A0A8K0G175_IGNLU</name>